<sequence length="216" mass="24099">MSSHDQMLEEAASLLEYNHHHGTTQTTANNNNTTFHLYPGLEVNELILNDQKQQQQPQDQDHRVITDPTMMASPSQVISKMSSSPTLLPTKSDSSKALLISVGVGVCGGYMSGNIVRIGSRVVFGAVAALLLAGSTFTALNREALKRKKQQQDNEPSNLEQYEMLAKMGIEAANQHIKRMNIKETILEQWEKLREYTKDNYPLTSSFLIGFILAMF</sequence>
<name>A0AA88GR61_NAELO</name>
<evidence type="ECO:0008006" key="4">
    <source>
        <dbReference type="Google" id="ProtNLM"/>
    </source>
</evidence>
<dbReference type="EMBL" id="PYSW02000023">
    <property type="protein sequence ID" value="KAG2382575.1"/>
    <property type="molecule type" value="Genomic_DNA"/>
</dbReference>
<gene>
    <name evidence="2" type="ORF">C9374_005155</name>
</gene>
<dbReference type="GeneID" id="68097610"/>
<dbReference type="AlphaFoldDB" id="A0AA88GR61"/>
<dbReference type="RefSeq" id="XP_044548254.1">
    <property type="nucleotide sequence ID" value="XM_044694874.1"/>
</dbReference>
<keyword evidence="1" id="KW-0472">Membrane</keyword>
<evidence type="ECO:0000256" key="1">
    <source>
        <dbReference type="SAM" id="Phobius"/>
    </source>
</evidence>
<comment type="caution">
    <text evidence="2">The sequence shown here is derived from an EMBL/GenBank/DDBJ whole genome shotgun (WGS) entry which is preliminary data.</text>
</comment>
<evidence type="ECO:0000313" key="2">
    <source>
        <dbReference type="EMBL" id="KAG2382575.1"/>
    </source>
</evidence>
<keyword evidence="1" id="KW-0812">Transmembrane</keyword>
<keyword evidence="3" id="KW-1185">Reference proteome</keyword>
<evidence type="ECO:0000313" key="3">
    <source>
        <dbReference type="Proteomes" id="UP000816034"/>
    </source>
</evidence>
<accession>A0AA88GR61</accession>
<organism evidence="2 3">
    <name type="scientific">Naegleria lovaniensis</name>
    <name type="common">Amoeba</name>
    <dbReference type="NCBI Taxonomy" id="51637"/>
    <lineage>
        <taxon>Eukaryota</taxon>
        <taxon>Discoba</taxon>
        <taxon>Heterolobosea</taxon>
        <taxon>Tetramitia</taxon>
        <taxon>Eutetramitia</taxon>
        <taxon>Vahlkampfiidae</taxon>
        <taxon>Naegleria</taxon>
    </lineage>
</organism>
<proteinExistence type="predicted"/>
<keyword evidence="1" id="KW-1133">Transmembrane helix</keyword>
<protein>
    <recommendedName>
        <fullName evidence="4">Transmembrane protein</fullName>
    </recommendedName>
</protein>
<feature type="transmembrane region" description="Helical" evidence="1">
    <location>
        <begin position="122"/>
        <end position="140"/>
    </location>
</feature>
<reference evidence="2 3" key="1">
    <citation type="journal article" date="2018" name="BMC Genomics">
        <title>The genome of Naegleria lovaniensis, the basis for a comparative approach to unravel pathogenicity factors of the human pathogenic amoeba N. fowleri.</title>
        <authorList>
            <person name="Liechti N."/>
            <person name="Schurch N."/>
            <person name="Bruggmann R."/>
            <person name="Wittwer M."/>
        </authorList>
    </citation>
    <scope>NUCLEOTIDE SEQUENCE [LARGE SCALE GENOMIC DNA]</scope>
    <source>
        <strain evidence="2 3">ATCC 30569</strain>
    </source>
</reference>
<dbReference type="Proteomes" id="UP000816034">
    <property type="component" value="Unassembled WGS sequence"/>
</dbReference>